<name>A0ABW2TH01_9PSEU</name>
<dbReference type="InterPro" id="IPR038186">
    <property type="entry name" value="CHAD_dom_sf"/>
</dbReference>
<organism evidence="2 3">
    <name type="scientific">Actinokineospora soli</name>
    <dbReference type="NCBI Taxonomy" id="1048753"/>
    <lineage>
        <taxon>Bacteria</taxon>
        <taxon>Bacillati</taxon>
        <taxon>Actinomycetota</taxon>
        <taxon>Actinomycetes</taxon>
        <taxon>Pseudonocardiales</taxon>
        <taxon>Pseudonocardiaceae</taxon>
        <taxon>Actinokineospora</taxon>
    </lineage>
</organism>
<keyword evidence="3" id="KW-1185">Reference proteome</keyword>
<feature type="domain" description="CHAD" evidence="1">
    <location>
        <begin position="1"/>
        <end position="273"/>
    </location>
</feature>
<sequence>MRGLTDAVRSRLDEQARALVHHAEGARADTDAEHVHQLRVSVRRARAVLKTVRTFEHLQAELQWLGGACGDVRDADVMLARFRAEAADFTEDERDAVERLLDGLVKQRRGARRHMLAALRSARFRGLVAELEEAARTVEPAAGEDAPVGDVVDRPRRKFAKAVDALGDDPPDDDLHRLRIRGKRLRYAAEMVGGKKAKKLVKATKDLQDVLGDHQDATVAEDRLRALVDAMESPDTEVVLVAGRLIERERARKAECRKRWRAVAGEVGDRAGAL</sequence>
<dbReference type="Pfam" id="PF05235">
    <property type="entry name" value="CHAD"/>
    <property type="match status" value="1"/>
</dbReference>
<proteinExistence type="predicted"/>
<evidence type="ECO:0000259" key="1">
    <source>
        <dbReference type="PROSITE" id="PS51708"/>
    </source>
</evidence>
<dbReference type="PANTHER" id="PTHR39339:SF1">
    <property type="entry name" value="CHAD DOMAIN-CONTAINING PROTEIN"/>
    <property type="match status" value="1"/>
</dbReference>
<evidence type="ECO:0000313" key="3">
    <source>
        <dbReference type="Proteomes" id="UP001596512"/>
    </source>
</evidence>
<protein>
    <submittedName>
        <fullName evidence="2">CHAD domain-containing protein</fullName>
    </submittedName>
</protein>
<evidence type="ECO:0000313" key="2">
    <source>
        <dbReference type="EMBL" id="MFC7613032.1"/>
    </source>
</evidence>
<dbReference type="SMART" id="SM00880">
    <property type="entry name" value="CHAD"/>
    <property type="match status" value="1"/>
</dbReference>
<dbReference type="PROSITE" id="PS51708">
    <property type="entry name" value="CHAD"/>
    <property type="match status" value="1"/>
</dbReference>
<dbReference type="InterPro" id="IPR007899">
    <property type="entry name" value="CHAD_dom"/>
</dbReference>
<dbReference type="Gene3D" id="1.40.20.10">
    <property type="entry name" value="CHAD domain"/>
    <property type="match status" value="1"/>
</dbReference>
<dbReference type="EMBL" id="JBHTEY010000004">
    <property type="protein sequence ID" value="MFC7613032.1"/>
    <property type="molecule type" value="Genomic_DNA"/>
</dbReference>
<accession>A0ABW2TH01</accession>
<reference evidence="3" key="1">
    <citation type="journal article" date="2019" name="Int. J. Syst. Evol. Microbiol.">
        <title>The Global Catalogue of Microorganisms (GCM) 10K type strain sequencing project: providing services to taxonomists for standard genome sequencing and annotation.</title>
        <authorList>
            <consortium name="The Broad Institute Genomics Platform"/>
            <consortium name="The Broad Institute Genome Sequencing Center for Infectious Disease"/>
            <person name="Wu L."/>
            <person name="Ma J."/>
        </authorList>
    </citation>
    <scope>NUCLEOTIDE SEQUENCE [LARGE SCALE GENOMIC DNA]</scope>
    <source>
        <strain evidence="3">JCM 17695</strain>
    </source>
</reference>
<dbReference type="Proteomes" id="UP001596512">
    <property type="component" value="Unassembled WGS sequence"/>
</dbReference>
<dbReference type="PANTHER" id="PTHR39339">
    <property type="entry name" value="SLR1444 PROTEIN"/>
    <property type="match status" value="1"/>
</dbReference>
<gene>
    <name evidence="2" type="ORF">ACFQV2_04700</name>
</gene>
<comment type="caution">
    <text evidence="2">The sequence shown here is derived from an EMBL/GenBank/DDBJ whole genome shotgun (WGS) entry which is preliminary data.</text>
</comment>